<proteinExistence type="predicted"/>
<dbReference type="PANTHER" id="PTHR10775">
    <property type="entry name" value="OS08G0208400 PROTEIN"/>
    <property type="match status" value="1"/>
</dbReference>
<name>A0AAW2SW40_9LAMI</name>
<reference evidence="1" key="1">
    <citation type="submission" date="2020-06" db="EMBL/GenBank/DDBJ databases">
        <authorList>
            <person name="Li T."/>
            <person name="Hu X."/>
            <person name="Zhang T."/>
            <person name="Song X."/>
            <person name="Zhang H."/>
            <person name="Dai N."/>
            <person name="Sheng W."/>
            <person name="Hou X."/>
            <person name="Wei L."/>
        </authorList>
    </citation>
    <scope>NUCLEOTIDE SEQUENCE</scope>
    <source>
        <strain evidence="1">KEN8</strain>
        <tissue evidence="1">Leaf</tissue>
    </source>
</reference>
<sequence length="109" mass="13224">MVMNIKEKMKDNMNARRDLKIICNRPDLELDEHRPNVMPKAVYTLVKEQKRRVCKWIHGLKFHDGYLSNFTRCVDMMELWMHGMKSHNCYVFMQKFIPIAFHEMLLEHV</sequence>
<accession>A0AAW2SW40</accession>
<reference evidence="1" key="2">
    <citation type="journal article" date="2024" name="Plant">
        <title>Genomic evolution and insights into agronomic trait innovations of Sesamum species.</title>
        <authorList>
            <person name="Miao H."/>
            <person name="Wang L."/>
            <person name="Qu L."/>
            <person name="Liu H."/>
            <person name="Sun Y."/>
            <person name="Le M."/>
            <person name="Wang Q."/>
            <person name="Wei S."/>
            <person name="Zheng Y."/>
            <person name="Lin W."/>
            <person name="Duan Y."/>
            <person name="Cao H."/>
            <person name="Xiong S."/>
            <person name="Wang X."/>
            <person name="Wei L."/>
            <person name="Li C."/>
            <person name="Ma Q."/>
            <person name="Ju M."/>
            <person name="Zhao R."/>
            <person name="Li G."/>
            <person name="Mu C."/>
            <person name="Tian Q."/>
            <person name="Mei H."/>
            <person name="Zhang T."/>
            <person name="Gao T."/>
            <person name="Zhang H."/>
        </authorList>
    </citation>
    <scope>NUCLEOTIDE SEQUENCE</scope>
    <source>
        <strain evidence="1">KEN8</strain>
    </source>
</reference>
<protein>
    <submittedName>
        <fullName evidence="1">Uncharacterized protein</fullName>
    </submittedName>
</protein>
<comment type="caution">
    <text evidence="1">The sequence shown here is derived from an EMBL/GenBank/DDBJ whole genome shotgun (WGS) entry which is preliminary data.</text>
</comment>
<dbReference type="EMBL" id="JACGWM010000001">
    <property type="protein sequence ID" value="KAL0396382.1"/>
    <property type="molecule type" value="Genomic_DNA"/>
</dbReference>
<dbReference type="PANTHER" id="PTHR10775:SF182">
    <property type="entry name" value="TRANSPOSON, EN_SPM-LIKE, TRANSPOSASE-ASSOCIATED DOMAIN PROTEIN-RELATED"/>
    <property type="match status" value="1"/>
</dbReference>
<dbReference type="AlphaFoldDB" id="A0AAW2SW40"/>
<evidence type="ECO:0000313" key="1">
    <source>
        <dbReference type="EMBL" id="KAL0396382.1"/>
    </source>
</evidence>
<organism evidence="1">
    <name type="scientific">Sesamum calycinum</name>
    <dbReference type="NCBI Taxonomy" id="2727403"/>
    <lineage>
        <taxon>Eukaryota</taxon>
        <taxon>Viridiplantae</taxon>
        <taxon>Streptophyta</taxon>
        <taxon>Embryophyta</taxon>
        <taxon>Tracheophyta</taxon>
        <taxon>Spermatophyta</taxon>
        <taxon>Magnoliopsida</taxon>
        <taxon>eudicotyledons</taxon>
        <taxon>Gunneridae</taxon>
        <taxon>Pentapetalae</taxon>
        <taxon>asterids</taxon>
        <taxon>lamiids</taxon>
        <taxon>Lamiales</taxon>
        <taxon>Pedaliaceae</taxon>
        <taxon>Sesamum</taxon>
    </lineage>
</organism>
<gene>
    <name evidence="1" type="ORF">Scaly_0086600</name>
</gene>